<feature type="binding site" evidence="6">
    <location>
        <position position="109"/>
    </location>
    <ligand>
        <name>Zn(2+)</name>
        <dbReference type="ChEBI" id="CHEBI:29105"/>
    </ligand>
</feature>
<dbReference type="HAMAP" id="MF_00297">
    <property type="entry name" value="Nudix_NudC"/>
    <property type="match status" value="1"/>
</dbReference>
<feature type="binding site" evidence="6">
    <location>
        <position position="166"/>
    </location>
    <ligand>
        <name>a divalent metal cation</name>
        <dbReference type="ChEBI" id="CHEBI:60240"/>
        <label>1</label>
    </ligand>
</feature>
<comment type="function">
    <text evidence="6">mRNA decapping enzyme that specifically removes the nicotinamide adenine dinucleotide (NAD) cap from a subset of mRNAs by hydrolyzing the diphosphate linkage to produce nicotinamide mononucleotide (NMN) and 5' monophosphate mRNA. The NAD-cap is present at the 5'-end of some mRNAs and stabilizes RNA against 5'-processing. Has preference for mRNAs with a 5'-end purine. Catalyzes the hydrolysis of a broad range of dinucleotide pyrophosphates.</text>
</comment>
<dbReference type="InterPro" id="IPR015376">
    <property type="entry name" value="Znr_NADH_PPase"/>
</dbReference>
<feature type="binding site" evidence="6">
    <location>
        <position position="249"/>
    </location>
    <ligand>
        <name>substrate</name>
    </ligand>
</feature>
<dbReference type="NCBIfam" id="NF001299">
    <property type="entry name" value="PRK00241.1"/>
    <property type="match status" value="1"/>
</dbReference>
<keyword evidence="1 6" id="KW-0479">Metal-binding</keyword>
<organism evidence="8 9">
    <name type="scientific">Chromobacterium vaccinii</name>
    <dbReference type="NCBI Taxonomy" id="1108595"/>
    <lineage>
        <taxon>Bacteria</taxon>
        <taxon>Pseudomonadati</taxon>
        <taxon>Pseudomonadota</taxon>
        <taxon>Betaproteobacteria</taxon>
        <taxon>Neisseriales</taxon>
        <taxon>Chromobacteriaceae</taxon>
        <taxon>Chromobacterium</taxon>
    </lineage>
</organism>
<keyword evidence="5 6" id="KW-0464">Manganese</keyword>
<comment type="subunit">
    <text evidence="6">Homodimer.</text>
</comment>
<evidence type="ECO:0000313" key="8">
    <source>
        <dbReference type="EMBL" id="AOZ49452.1"/>
    </source>
</evidence>
<comment type="caution">
    <text evidence="6">Lacks conserved residue(s) required for the propagation of feature annotation.</text>
</comment>
<feature type="short sequence motif" description="Nudix box" evidence="6">
    <location>
        <begin position="167"/>
        <end position="188"/>
    </location>
</feature>
<feature type="binding site" evidence="6">
    <location>
        <position position="227"/>
    </location>
    <ligand>
        <name>a divalent metal cation</name>
        <dbReference type="ChEBI" id="CHEBI:60240"/>
        <label>1</label>
    </ligand>
</feature>
<dbReference type="STRING" id="1108595.BKX93_05210"/>
<evidence type="ECO:0000256" key="3">
    <source>
        <dbReference type="ARBA" id="ARBA00022842"/>
    </source>
</evidence>
<dbReference type="InterPro" id="IPR020084">
    <property type="entry name" value="NUDIX_hydrolase_CS"/>
</dbReference>
<feature type="domain" description="Nudix hydrolase" evidence="7">
    <location>
        <begin position="133"/>
        <end position="256"/>
    </location>
</feature>
<evidence type="ECO:0000259" key="7">
    <source>
        <dbReference type="PROSITE" id="PS51462"/>
    </source>
</evidence>
<dbReference type="GO" id="GO:0000210">
    <property type="term" value="F:NAD+ diphosphatase activity"/>
    <property type="evidence" value="ECO:0007669"/>
    <property type="project" value="UniProtKB-UniRule"/>
</dbReference>
<comment type="catalytic activity">
    <reaction evidence="6">
        <text>NAD(+) + H2O = beta-nicotinamide D-ribonucleotide + AMP + 2 H(+)</text>
        <dbReference type="Rhea" id="RHEA:11800"/>
        <dbReference type="ChEBI" id="CHEBI:14649"/>
        <dbReference type="ChEBI" id="CHEBI:15377"/>
        <dbReference type="ChEBI" id="CHEBI:15378"/>
        <dbReference type="ChEBI" id="CHEBI:57540"/>
        <dbReference type="ChEBI" id="CHEBI:456215"/>
        <dbReference type="EC" id="3.6.1.22"/>
    </reaction>
</comment>
<dbReference type="AlphaFoldDB" id="A0A1D9LDV1"/>
<dbReference type="RefSeq" id="WP_070979019.1">
    <property type="nucleotide sequence ID" value="NZ_CP017707.1"/>
</dbReference>
<name>A0A1D9LDV1_9NEIS</name>
<comment type="cofactor">
    <cofactor evidence="6">
        <name>Mg(2+)</name>
        <dbReference type="ChEBI" id="CHEBI:18420"/>
    </cofactor>
    <cofactor evidence="6">
        <name>Mn(2+)</name>
        <dbReference type="ChEBI" id="CHEBI:29035"/>
    </cofactor>
    <text evidence="6">Divalent metal cations. Mg(2+) or Mn(2+).</text>
</comment>
<keyword evidence="6" id="KW-0862">Zinc</keyword>
<feature type="binding site" evidence="6">
    <location>
        <position position="182"/>
    </location>
    <ligand>
        <name>a divalent metal cation</name>
        <dbReference type="ChEBI" id="CHEBI:60240"/>
        <label>2</label>
    </ligand>
</feature>
<dbReference type="InterPro" id="IPR015797">
    <property type="entry name" value="NUDIX_hydrolase-like_dom_sf"/>
</dbReference>
<dbReference type="Gene3D" id="3.90.79.10">
    <property type="entry name" value="Nucleoside Triphosphate Pyrophosphohydrolase"/>
    <property type="match status" value="1"/>
</dbReference>
<keyword evidence="3 6" id="KW-0460">Magnesium</keyword>
<dbReference type="GO" id="GO:0035529">
    <property type="term" value="F:NADH pyrophosphatase activity"/>
    <property type="evidence" value="ECO:0007669"/>
    <property type="project" value="RHEA"/>
</dbReference>
<dbReference type="Gene3D" id="3.90.79.20">
    <property type="match status" value="1"/>
</dbReference>
<feature type="binding site" evidence="6">
    <location>
        <begin position="200"/>
        <end position="207"/>
    </location>
    <ligand>
        <name>substrate</name>
    </ligand>
</feature>
<sequence length="265" mass="29342">MPFELPQQPAPELPARWCVFNGGLLWLQNQQLPPHPPAGCALTGQRFLGIHEGSNLFMADLVGEAPPQAGEWLSLRPALMAMPAAQVQAAARAAQLRQFFHSHRFCGHCATPLAANSDQLGRHCPSCGQLYYPRISPAMMVLVRRGRELLLARSPHFTPGMYSALAGFVEPGETLEECVHRETLEEVGIKVKNLRYAFSQSWPFPHSLMLAFTAEYDGGDIRPQEGEIEDAGWFDIDALPMLPTPISIAHHLIAHGRELIRNQQA</sequence>
<evidence type="ECO:0000256" key="1">
    <source>
        <dbReference type="ARBA" id="ARBA00022723"/>
    </source>
</evidence>
<gene>
    <name evidence="6" type="primary">nudC</name>
    <name evidence="8" type="ORF">BKX93_05210</name>
</gene>
<reference evidence="8 9" key="1">
    <citation type="submission" date="2016-10" db="EMBL/GenBank/DDBJ databases">
        <title>Chromobacterium muskegensis sp. nov., an insecticidal bacterium isolated from Sphagnum bogs.</title>
        <authorList>
            <person name="Sparks M.E."/>
            <person name="Blackburn M.B."/>
            <person name="Gundersen-Rindal D.E."/>
            <person name="Mitchell A."/>
            <person name="Farrar R."/>
            <person name="Kuhar D."/>
        </authorList>
    </citation>
    <scope>NUCLEOTIDE SEQUENCE [LARGE SCALE GENOMIC DNA]</scope>
    <source>
        <strain evidence="8 9">21-1</strain>
    </source>
</reference>
<feature type="binding site" evidence="6">
    <location>
        <position position="227"/>
    </location>
    <ligand>
        <name>a divalent metal cation</name>
        <dbReference type="ChEBI" id="CHEBI:60240"/>
        <label>3</label>
    </ligand>
</feature>
<comment type="catalytic activity">
    <reaction evidence="6">
        <text>NADH + H2O = reduced beta-nicotinamide D-ribonucleotide + AMP + 2 H(+)</text>
        <dbReference type="Rhea" id="RHEA:48868"/>
        <dbReference type="ChEBI" id="CHEBI:15377"/>
        <dbReference type="ChEBI" id="CHEBI:15378"/>
        <dbReference type="ChEBI" id="CHEBI:57945"/>
        <dbReference type="ChEBI" id="CHEBI:90832"/>
        <dbReference type="ChEBI" id="CHEBI:456215"/>
        <dbReference type="EC" id="3.6.1.22"/>
    </reaction>
</comment>
<keyword evidence="2 6" id="KW-0378">Hydrolase</keyword>
<evidence type="ECO:0000256" key="4">
    <source>
        <dbReference type="ARBA" id="ARBA00023027"/>
    </source>
</evidence>
<dbReference type="PANTHER" id="PTHR11383">
    <property type="entry name" value="NUCLEOSIDE DIPHOSPHATE-LINKED MOIETY X MOTIF 13"/>
    <property type="match status" value="1"/>
</dbReference>
<dbReference type="EC" id="3.6.1.-" evidence="6"/>
<dbReference type="SUPFAM" id="SSF55811">
    <property type="entry name" value="Nudix"/>
    <property type="match status" value="2"/>
</dbReference>
<dbReference type="InterPro" id="IPR000086">
    <property type="entry name" value="NUDIX_hydrolase_dom"/>
</dbReference>
<comment type="similarity">
    <text evidence="6">Belongs to the Nudix hydrolase family. NudC subfamily.</text>
</comment>
<evidence type="ECO:0000313" key="9">
    <source>
        <dbReference type="Proteomes" id="UP000178776"/>
    </source>
</evidence>
<feature type="binding site" evidence="6">
    <location>
        <position position="124"/>
    </location>
    <ligand>
        <name>Zn(2+)</name>
        <dbReference type="ChEBI" id="CHEBI:29105"/>
    </ligand>
</feature>
<dbReference type="EC" id="3.6.1.22" evidence="6"/>
<feature type="binding site" evidence="6">
    <location>
        <position position="76"/>
    </location>
    <ligand>
        <name>substrate</name>
    </ligand>
</feature>
<evidence type="ECO:0000256" key="5">
    <source>
        <dbReference type="ARBA" id="ARBA00023211"/>
    </source>
</evidence>
<dbReference type="Pfam" id="PF09296">
    <property type="entry name" value="NUDIX-like"/>
    <property type="match status" value="1"/>
</dbReference>
<protein>
    <recommendedName>
        <fullName evidence="6">NAD-capped RNA hydrolase NudC</fullName>
        <shortName evidence="6">DeNADding enzyme NudC</shortName>
        <ecNumber evidence="6">3.6.1.-</ecNumber>
    </recommendedName>
    <alternativeName>
        <fullName evidence="6">NADH pyrophosphatase</fullName>
        <ecNumber evidence="6">3.6.1.22</ecNumber>
    </alternativeName>
</protein>
<feature type="binding site" evidence="6">
    <location>
        <position position="127"/>
    </location>
    <ligand>
        <name>Zn(2+)</name>
        <dbReference type="ChEBI" id="CHEBI:29105"/>
    </ligand>
</feature>
<dbReference type="Pfam" id="PF09297">
    <property type="entry name" value="Zn_ribbon_NUD"/>
    <property type="match status" value="1"/>
</dbReference>
<dbReference type="Proteomes" id="UP000178776">
    <property type="component" value="Chromosome"/>
</dbReference>
<comment type="cofactor">
    <cofactor evidence="6">
        <name>Zn(2+)</name>
        <dbReference type="ChEBI" id="CHEBI:29105"/>
    </cofactor>
    <text evidence="6">Binds 1 zinc ion per subunit.</text>
</comment>
<dbReference type="KEGG" id="cvc:BKX93_05210"/>
<accession>A0A1D9LDV1</accession>
<dbReference type="GeneID" id="68840605"/>
<feature type="binding site" evidence="6">
    <location>
        <position position="186"/>
    </location>
    <ligand>
        <name>a divalent metal cation</name>
        <dbReference type="ChEBI" id="CHEBI:60240"/>
        <label>1</label>
    </ligand>
</feature>
<dbReference type="InterPro" id="IPR049734">
    <property type="entry name" value="NudC-like_C"/>
</dbReference>
<feature type="binding site" evidence="6">
    <location>
        <position position="132"/>
    </location>
    <ligand>
        <name>substrate</name>
    </ligand>
</feature>
<dbReference type="PROSITE" id="PS51462">
    <property type="entry name" value="NUDIX"/>
    <property type="match status" value="1"/>
</dbReference>
<feature type="binding site" evidence="6">
    <location>
        <position position="182"/>
    </location>
    <ligand>
        <name>a divalent metal cation</name>
        <dbReference type="ChEBI" id="CHEBI:60240"/>
        <label>3</label>
    </ligand>
</feature>
<dbReference type="InterPro" id="IPR022925">
    <property type="entry name" value="RNA_Hydrolase_NudC"/>
</dbReference>
<dbReference type="EMBL" id="CP017707">
    <property type="protein sequence ID" value="AOZ49452.1"/>
    <property type="molecule type" value="Genomic_DNA"/>
</dbReference>
<dbReference type="CDD" id="cd03429">
    <property type="entry name" value="NUDIX_NADH_pyrophosphatase_Nudt13"/>
    <property type="match status" value="1"/>
</dbReference>
<keyword evidence="4 6" id="KW-0520">NAD</keyword>
<evidence type="ECO:0000256" key="2">
    <source>
        <dbReference type="ARBA" id="ARBA00022801"/>
    </source>
</evidence>
<evidence type="ECO:0000256" key="6">
    <source>
        <dbReference type="HAMAP-Rule" id="MF_00297"/>
    </source>
</evidence>
<feature type="binding site" evidence="6">
    <location>
        <position position="106"/>
    </location>
    <ligand>
        <name>Zn(2+)</name>
        <dbReference type="ChEBI" id="CHEBI:29105"/>
    </ligand>
</feature>
<dbReference type="InterPro" id="IPR015375">
    <property type="entry name" value="NADH_PPase-like_N"/>
</dbReference>
<dbReference type="PROSITE" id="PS00893">
    <property type="entry name" value="NUDIX_BOX"/>
    <property type="match status" value="1"/>
</dbReference>
<feature type="binding site" evidence="6">
    <location>
        <position position="186"/>
    </location>
    <ligand>
        <name>a divalent metal cation</name>
        <dbReference type="ChEBI" id="CHEBI:60240"/>
        <label>3</label>
    </ligand>
</feature>
<dbReference type="GO" id="GO:0000287">
    <property type="term" value="F:magnesium ion binding"/>
    <property type="evidence" value="ECO:0007669"/>
    <property type="project" value="UniProtKB-UniRule"/>
</dbReference>
<dbReference type="PANTHER" id="PTHR11383:SF3">
    <property type="entry name" value="NAD(P)H PYROPHOSPHATASE NUDT13, MITOCHONDRIAL"/>
    <property type="match status" value="1"/>
</dbReference>
<dbReference type="GO" id="GO:0008270">
    <property type="term" value="F:zinc ion binding"/>
    <property type="evidence" value="ECO:0007669"/>
    <property type="project" value="UniProtKB-UniRule"/>
</dbReference>
<dbReference type="GO" id="GO:0030145">
    <property type="term" value="F:manganese ion binding"/>
    <property type="evidence" value="ECO:0007669"/>
    <property type="project" value="UniProtKB-UniRule"/>
</dbReference>
<proteinExistence type="inferred from homology"/>
<comment type="catalytic activity">
    <reaction evidence="6">
        <text>a 5'-end NAD(+)-phospho-ribonucleoside in mRNA + H2O = a 5'-end phospho-adenosine-phospho-ribonucleoside in mRNA + beta-nicotinamide D-ribonucleotide + 2 H(+)</text>
        <dbReference type="Rhea" id="RHEA:60876"/>
        <dbReference type="Rhea" id="RHEA-COMP:15698"/>
        <dbReference type="Rhea" id="RHEA-COMP:15719"/>
        <dbReference type="ChEBI" id="CHEBI:14649"/>
        <dbReference type="ChEBI" id="CHEBI:15377"/>
        <dbReference type="ChEBI" id="CHEBI:15378"/>
        <dbReference type="ChEBI" id="CHEBI:144029"/>
        <dbReference type="ChEBI" id="CHEBI:144051"/>
    </reaction>
</comment>
<dbReference type="GO" id="GO:0110153">
    <property type="term" value="F:RNA NAD-cap (NMN-forming) hydrolase activity"/>
    <property type="evidence" value="ECO:0007669"/>
    <property type="project" value="RHEA"/>
</dbReference>
<dbReference type="Pfam" id="PF00293">
    <property type="entry name" value="NUDIX"/>
    <property type="match status" value="1"/>
</dbReference>